<feature type="compositionally biased region" description="Basic and acidic residues" evidence="8">
    <location>
        <begin position="369"/>
        <end position="383"/>
    </location>
</feature>
<dbReference type="PROSITE" id="PS00107">
    <property type="entry name" value="PROTEIN_KINASE_ATP"/>
    <property type="match status" value="1"/>
</dbReference>
<evidence type="ECO:0000256" key="5">
    <source>
        <dbReference type="ARBA" id="ARBA00022833"/>
    </source>
</evidence>
<proteinExistence type="predicted"/>
<reference evidence="12" key="1">
    <citation type="submission" date="2022-07" db="EMBL/GenBank/DDBJ databases">
        <title>Phylogenomic reconstructions and comparative analyses of Kickxellomycotina fungi.</title>
        <authorList>
            <person name="Reynolds N.K."/>
            <person name="Stajich J.E."/>
            <person name="Barry K."/>
            <person name="Grigoriev I.V."/>
            <person name="Crous P."/>
            <person name="Smith M.E."/>
        </authorList>
    </citation>
    <scope>NUCLEOTIDE SEQUENCE</scope>
    <source>
        <strain evidence="12">NRRL 3115</strain>
    </source>
</reference>
<feature type="compositionally biased region" description="Polar residues" evidence="8">
    <location>
        <begin position="1159"/>
        <end position="1175"/>
    </location>
</feature>
<feature type="region of interest" description="Disordered" evidence="8">
    <location>
        <begin position="206"/>
        <end position="240"/>
    </location>
</feature>
<dbReference type="PROSITE" id="PS00108">
    <property type="entry name" value="PROTEIN_KINASE_ST"/>
    <property type="match status" value="1"/>
</dbReference>
<feature type="compositionally biased region" description="Polar residues" evidence="8">
    <location>
        <begin position="293"/>
        <end position="303"/>
    </location>
</feature>
<name>A0A9W8G7N4_9FUNG</name>
<feature type="region of interest" description="Disordered" evidence="8">
    <location>
        <begin position="1029"/>
        <end position="1049"/>
    </location>
</feature>
<dbReference type="EMBL" id="JANBTW010000027">
    <property type="protein sequence ID" value="KAJ2677899.1"/>
    <property type="molecule type" value="Genomic_DNA"/>
</dbReference>
<dbReference type="GO" id="GO:0005737">
    <property type="term" value="C:cytoplasm"/>
    <property type="evidence" value="ECO:0007669"/>
    <property type="project" value="TreeGrafter"/>
</dbReference>
<dbReference type="Pfam" id="PF00069">
    <property type="entry name" value="Pkinase"/>
    <property type="match status" value="1"/>
</dbReference>
<dbReference type="Gene3D" id="1.10.418.10">
    <property type="entry name" value="Calponin-like domain"/>
    <property type="match status" value="1"/>
</dbReference>
<evidence type="ECO:0000256" key="8">
    <source>
        <dbReference type="SAM" id="MobiDB-lite"/>
    </source>
</evidence>
<evidence type="ECO:0000259" key="11">
    <source>
        <dbReference type="PROSITE" id="PS50081"/>
    </source>
</evidence>
<evidence type="ECO:0000256" key="1">
    <source>
        <dbReference type="ARBA" id="ARBA00022679"/>
    </source>
</evidence>
<dbReference type="EC" id="2.7.11.1" evidence="12"/>
<keyword evidence="4 12" id="KW-0418">Kinase</keyword>
<evidence type="ECO:0000259" key="9">
    <source>
        <dbReference type="PROSITE" id="PS50011"/>
    </source>
</evidence>
<dbReference type="PROSITE" id="PS50011">
    <property type="entry name" value="PROTEIN_KINASE_DOM"/>
    <property type="match status" value="1"/>
</dbReference>
<feature type="compositionally biased region" description="Basic residues" evidence="8">
    <location>
        <begin position="218"/>
        <end position="237"/>
    </location>
</feature>
<dbReference type="CDD" id="cd00029">
    <property type="entry name" value="C1"/>
    <property type="match status" value="1"/>
</dbReference>
<feature type="domain" description="Calponin-homology (CH)" evidence="10">
    <location>
        <begin position="29"/>
        <end position="134"/>
    </location>
</feature>
<keyword evidence="1 12" id="KW-0808">Transferase</keyword>
<evidence type="ECO:0000313" key="12">
    <source>
        <dbReference type="EMBL" id="KAJ2677899.1"/>
    </source>
</evidence>
<evidence type="ECO:0000256" key="7">
    <source>
        <dbReference type="PROSITE-ProRule" id="PRU10141"/>
    </source>
</evidence>
<feature type="binding site" evidence="7">
    <location>
        <position position="426"/>
    </location>
    <ligand>
        <name>ATP</name>
        <dbReference type="ChEBI" id="CHEBI:30616"/>
    </ligand>
</feature>
<dbReference type="SUPFAM" id="SSF47576">
    <property type="entry name" value="Calponin-homology domain, CH-domain"/>
    <property type="match status" value="1"/>
</dbReference>
<evidence type="ECO:0000256" key="4">
    <source>
        <dbReference type="ARBA" id="ARBA00022777"/>
    </source>
</evidence>
<organism evidence="12 13">
    <name type="scientific">Coemansia spiralis</name>
    <dbReference type="NCBI Taxonomy" id="417178"/>
    <lineage>
        <taxon>Eukaryota</taxon>
        <taxon>Fungi</taxon>
        <taxon>Fungi incertae sedis</taxon>
        <taxon>Zoopagomycota</taxon>
        <taxon>Kickxellomycotina</taxon>
        <taxon>Kickxellomycetes</taxon>
        <taxon>Kickxellales</taxon>
        <taxon>Kickxellaceae</taxon>
        <taxon>Coemansia</taxon>
    </lineage>
</organism>
<protein>
    <submittedName>
        <fullName evidence="12">Protein kinase of the Mitotic Exit Network</fullName>
        <ecNumber evidence="12">2.7.11.1</ecNumber>
    </submittedName>
</protein>
<gene>
    <name evidence="12" type="primary">CDC15_2</name>
    <name evidence="12" type="ORF">GGI25_002851</name>
</gene>
<dbReference type="PROSITE" id="PS50081">
    <property type="entry name" value="ZF_DAG_PE_2"/>
    <property type="match status" value="1"/>
</dbReference>
<dbReference type="InterPro" id="IPR050538">
    <property type="entry name" value="MAP_kinase_kinase_kinase"/>
</dbReference>
<dbReference type="Proteomes" id="UP001151518">
    <property type="component" value="Unassembled WGS sequence"/>
</dbReference>
<dbReference type="SUPFAM" id="SSF56112">
    <property type="entry name" value="Protein kinase-like (PK-like)"/>
    <property type="match status" value="1"/>
</dbReference>
<dbReference type="InterPro" id="IPR046349">
    <property type="entry name" value="C1-like_sf"/>
</dbReference>
<dbReference type="InterPro" id="IPR036872">
    <property type="entry name" value="CH_dom_sf"/>
</dbReference>
<dbReference type="InterPro" id="IPR008271">
    <property type="entry name" value="Ser/Thr_kinase_AS"/>
</dbReference>
<evidence type="ECO:0000259" key="10">
    <source>
        <dbReference type="PROSITE" id="PS50021"/>
    </source>
</evidence>
<dbReference type="GO" id="GO:0004709">
    <property type="term" value="F:MAP kinase kinase kinase activity"/>
    <property type="evidence" value="ECO:0007669"/>
    <property type="project" value="TreeGrafter"/>
</dbReference>
<evidence type="ECO:0000256" key="2">
    <source>
        <dbReference type="ARBA" id="ARBA00022723"/>
    </source>
</evidence>
<dbReference type="InterPro" id="IPR003096">
    <property type="entry name" value="SM22_calponin"/>
</dbReference>
<dbReference type="SMART" id="SM00220">
    <property type="entry name" value="S_TKc"/>
    <property type="match status" value="1"/>
</dbReference>
<dbReference type="SMART" id="SM00033">
    <property type="entry name" value="CH"/>
    <property type="match status" value="1"/>
</dbReference>
<dbReference type="InterPro" id="IPR017441">
    <property type="entry name" value="Protein_kinase_ATP_BS"/>
</dbReference>
<dbReference type="OrthoDB" id="8693905at2759"/>
<dbReference type="GO" id="GO:0005524">
    <property type="term" value="F:ATP binding"/>
    <property type="evidence" value="ECO:0007669"/>
    <property type="project" value="UniProtKB-UniRule"/>
</dbReference>
<feature type="compositionally biased region" description="Low complexity" evidence="8">
    <location>
        <begin position="341"/>
        <end position="350"/>
    </location>
</feature>
<dbReference type="GO" id="GO:0046872">
    <property type="term" value="F:metal ion binding"/>
    <property type="evidence" value="ECO:0007669"/>
    <property type="project" value="UniProtKB-KW"/>
</dbReference>
<dbReference type="PROSITE" id="PS50021">
    <property type="entry name" value="CH"/>
    <property type="match status" value="1"/>
</dbReference>
<feature type="domain" description="Phorbol-ester/DAG-type" evidence="11">
    <location>
        <begin position="834"/>
        <end position="880"/>
    </location>
</feature>
<evidence type="ECO:0000313" key="13">
    <source>
        <dbReference type="Proteomes" id="UP001151518"/>
    </source>
</evidence>
<feature type="compositionally biased region" description="Basic and acidic residues" evidence="8">
    <location>
        <begin position="318"/>
        <end position="339"/>
    </location>
</feature>
<dbReference type="PRINTS" id="PR00888">
    <property type="entry name" value="SM22CALPONIN"/>
</dbReference>
<keyword evidence="2" id="KW-0479">Metal-binding</keyword>
<evidence type="ECO:0000256" key="6">
    <source>
        <dbReference type="ARBA" id="ARBA00022840"/>
    </source>
</evidence>
<dbReference type="InterPro" id="IPR011009">
    <property type="entry name" value="Kinase-like_dom_sf"/>
</dbReference>
<feature type="region of interest" description="Disordered" evidence="8">
    <location>
        <begin position="1150"/>
        <end position="1185"/>
    </location>
</feature>
<comment type="caution">
    <text evidence="12">The sequence shown here is derived from an EMBL/GenBank/DDBJ whole genome shotgun (WGS) entry which is preliminary data.</text>
</comment>
<feature type="region of interest" description="Disordered" evidence="8">
    <location>
        <begin position="278"/>
        <end position="383"/>
    </location>
</feature>
<evidence type="ECO:0000256" key="3">
    <source>
        <dbReference type="ARBA" id="ARBA00022741"/>
    </source>
</evidence>
<keyword evidence="5" id="KW-0862">Zinc</keyword>
<dbReference type="InterPro" id="IPR001715">
    <property type="entry name" value="CH_dom"/>
</dbReference>
<dbReference type="PANTHER" id="PTHR48016:SF4">
    <property type="entry name" value="PROTEIN KINASE DOMAIN-CONTAINING PROTEIN"/>
    <property type="match status" value="1"/>
</dbReference>
<dbReference type="SMART" id="SM00109">
    <property type="entry name" value="C1"/>
    <property type="match status" value="1"/>
</dbReference>
<feature type="domain" description="Protein kinase" evidence="9">
    <location>
        <begin position="397"/>
        <end position="650"/>
    </location>
</feature>
<dbReference type="FunFam" id="3.30.200.20:FF:000042">
    <property type="entry name" value="Aurora kinase A"/>
    <property type="match status" value="1"/>
</dbReference>
<dbReference type="InterPro" id="IPR000719">
    <property type="entry name" value="Prot_kinase_dom"/>
</dbReference>
<keyword evidence="3 7" id="KW-0547">Nucleotide-binding</keyword>
<sequence length="1314" mass="143851">MSTKSAIGSQSGAFQPEELLGQLKAEQLSRNYDMATKFIEAVLGLQLEAAALKDSLRDGVVLCRLINTLRPGAIKRINTKTLPFTQMENISNFLTAAQKLGLDSTDLFQTVDLYEGKNMPRVVMTLLTIARVVAGIPLNSQRKLADLHRSQADGWNSSTLTAYASVPAKSARPELSTIHNQKTLVNTSKLGKDAELLSTAPLVDSKSILPTHGSNAHSKAKPSHGLRQERRKSKRRSATTLFIANNVRERMNSPVLKAKAKDSAYEAAAGASIRTSFLSNKPNNAADTDKTTTSKQASNNTRGDSPIDRHTANTPSEHAGDVQEEMSRDTEDERVERSKQGSGSSSGSESIHNPATPSIKASEATAIARPRERTNTRNKPKERLTVYSESAQRLTNYQLGNCIGRGQFGSVYRALDLETGQMVAVKQISLEGQDESSMEDVMQEVELLKSLSSPRIVRYYGFVKTDAHLNLVMEFVENGSLSATLKSFGSFPEKLVLAYAVKIIEGLIYLHGRDVVHCDLKACNILTTKNGNTKLTDFGVSLNLKLRKPDDESVVAGTPYWMAPEIIQLEGACMASDIWSLGCTIIELLTGKPPYAGMMQMAALYRIVEDDHPPIPEGISEELKDFLLQCFQKDPQARPTAAELMSHSWTIQYRRNRKEMKMLRRTCSRKMSSFIARKKTVSDYPTFNSAMLKALPSVDKQTQLAEYVECEGQSEHDSDQDIGNVDSNAYTTEQQAQDGHLKPRLEQNILSDIPEEPNSAEAGANSDHTLNTAAIISTAVESPMGTYLSPGSPLNQKAMMSQLIADGIDDNISTLSGEDTDASISTFEGPRVKRHRLRTILCDSNSICAVCSKTLSGAFIQCSSCKIRCHDACTQRLQPCTSMRMSRFLYPASRKSSKRYESKTPNIRLRVKRRSTLRRQQASHISPINSSITDIAIHDTYKSRFSSVLGSSDGSLHMTQLQIPGTDTRQSMINSGFDGVLSADPLVHRPASIAVATGIADLCNSSTQNNSEQPRRRFNFTSTADAYDSGWETDEATESGSMKKPSPTDLARQGIQLYGSGSSGNSANMPPIIPNGRNISHIPYLQHQHPRSNGPVAVPPSVTNITIPASLQQDRRGGPFSAPLAAHVTTNGLSRSADDRERPIQHQPQPIYYKPLSNGVENEPQSGIRTSSTFTHPAERPRPKSIRRTRANTASLECLAGSAQLYSGSYQERSSISTLLRRRQHPLRSATSTDLKAVAGFSPGAAQRVKRAYHGSDASISDLQSCTTSEFLYSRSEIGISGGISSVQCFAMHGKAPEKQKAHSKRPSRDCIVM</sequence>
<dbReference type="PROSITE" id="PS00479">
    <property type="entry name" value="ZF_DAG_PE_1"/>
    <property type="match status" value="1"/>
</dbReference>
<dbReference type="InterPro" id="IPR002219">
    <property type="entry name" value="PKC_DAG/PE"/>
</dbReference>
<feature type="region of interest" description="Disordered" evidence="8">
    <location>
        <begin position="1295"/>
        <end position="1314"/>
    </location>
</feature>
<dbReference type="Gene3D" id="3.30.60.20">
    <property type="match status" value="1"/>
</dbReference>
<dbReference type="Gene3D" id="1.10.510.10">
    <property type="entry name" value="Transferase(Phosphotransferase) domain 1"/>
    <property type="match status" value="1"/>
</dbReference>
<dbReference type="CDD" id="cd06627">
    <property type="entry name" value="STKc_Cdc7_like"/>
    <property type="match status" value="1"/>
</dbReference>
<dbReference type="Pfam" id="PF00307">
    <property type="entry name" value="CH"/>
    <property type="match status" value="1"/>
</dbReference>
<accession>A0A9W8G7N4</accession>
<dbReference type="SUPFAM" id="SSF57889">
    <property type="entry name" value="Cysteine-rich domain"/>
    <property type="match status" value="1"/>
</dbReference>
<keyword evidence="6 7" id="KW-0067">ATP-binding</keyword>
<dbReference type="PANTHER" id="PTHR48016">
    <property type="entry name" value="MAP KINASE KINASE KINASE SSK2-RELATED-RELATED"/>
    <property type="match status" value="1"/>
</dbReference>